<feature type="transmembrane region" description="Helical" evidence="6">
    <location>
        <begin position="221"/>
        <end position="244"/>
    </location>
</feature>
<dbReference type="InterPro" id="IPR003856">
    <property type="entry name" value="LPS_length_determ_N"/>
</dbReference>
<dbReference type="Proteomes" id="UP000528918">
    <property type="component" value="Unassembled WGS sequence"/>
</dbReference>
<protein>
    <submittedName>
        <fullName evidence="8">Lipopolysaccharide biosynthesis protein</fullName>
    </submittedName>
</protein>
<evidence type="ECO:0000256" key="2">
    <source>
        <dbReference type="ARBA" id="ARBA00022475"/>
    </source>
</evidence>
<evidence type="ECO:0000256" key="5">
    <source>
        <dbReference type="ARBA" id="ARBA00023136"/>
    </source>
</evidence>
<dbReference type="EMBL" id="JACCDD010000001">
    <property type="protein sequence ID" value="NYS43376.1"/>
    <property type="molecule type" value="Genomic_DNA"/>
</dbReference>
<proteinExistence type="predicted"/>
<organism evidence="8 9">
    <name type="scientific">Vreelandella zhaodongensis</name>
    <name type="common">Halomonas zhaodongensis</name>
    <dbReference type="NCBI Taxonomy" id="1176240"/>
    <lineage>
        <taxon>Bacteria</taxon>
        <taxon>Pseudomonadati</taxon>
        <taxon>Pseudomonadota</taxon>
        <taxon>Gammaproteobacteria</taxon>
        <taxon>Oceanospirillales</taxon>
        <taxon>Halomonadaceae</taxon>
        <taxon>Vreelandella</taxon>
    </lineage>
</organism>
<comment type="subcellular location">
    <subcellularLocation>
        <location evidence="1">Cell membrane</location>
        <topology evidence="1">Multi-pass membrane protein</topology>
    </subcellularLocation>
</comment>
<dbReference type="RefSeq" id="WP_179926761.1">
    <property type="nucleotide sequence ID" value="NZ_JACCDD010000001.1"/>
</dbReference>
<gene>
    <name evidence="8" type="ORF">HZS79_00280</name>
</gene>
<evidence type="ECO:0000256" key="4">
    <source>
        <dbReference type="ARBA" id="ARBA00022989"/>
    </source>
</evidence>
<comment type="caution">
    <text evidence="8">The sequence shown here is derived from an EMBL/GenBank/DDBJ whole genome shotgun (WGS) entry which is preliminary data.</text>
</comment>
<evidence type="ECO:0000256" key="3">
    <source>
        <dbReference type="ARBA" id="ARBA00022692"/>
    </source>
</evidence>
<feature type="domain" description="Polysaccharide chain length determinant N-terminal" evidence="7">
    <location>
        <begin position="10"/>
        <end position="63"/>
    </location>
</feature>
<accession>A0ABX2SQ63</accession>
<evidence type="ECO:0000256" key="1">
    <source>
        <dbReference type="ARBA" id="ARBA00004651"/>
    </source>
</evidence>
<keyword evidence="2" id="KW-1003">Cell membrane</keyword>
<evidence type="ECO:0000256" key="6">
    <source>
        <dbReference type="SAM" id="Phobius"/>
    </source>
</evidence>
<keyword evidence="5 6" id="KW-0472">Membrane</keyword>
<keyword evidence="4 6" id="KW-1133">Transmembrane helix</keyword>
<keyword evidence="3 6" id="KW-0812">Transmembrane</keyword>
<evidence type="ECO:0000259" key="7">
    <source>
        <dbReference type="Pfam" id="PF02706"/>
    </source>
</evidence>
<dbReference type="Pfam" id="PF02706">
    <property type="entry name" value="Wzz"/>
    <property type="match status" value="1"/>
</dbReference>
<evidence type="ECO:0000313" key="8">
    <source>
        <dbReference type="EMBL" id="NYS43376.1"/>
    </source>
</evidence>
<reference evidence="8 9" key="1">
    <citation type="journal article" date="2013" name="Antonie Van Leeuwenhoek">
        <title>Halomonas zhaodongensis sp. nov., a slightly halophilic bacterium isolated from saline-alkaline soils in Zhaodong, China.</title>
        <authorList>
            <person name="Jiang J."/>
            <person name="Pan Y."/>
            <person name="Meng L."/>
            <person name="Hu S."/>
            <person name="Zhang X."/>
            <person name="Hu B."/>
            <person name="Meng J."/>
            <person name="Li C."/>
            <person name="Huang H."/>
            <person name="Wang K."/>
            <person name="Su T."/>
        </authorList>
    </citation>
    <scope>NUCLEOTIDE SEQUENCE [LARGE SCALE GENOMIC DNA]</scope>
    <source>
        <strain evidence="8 9">NEAU-ST10-25</strain>
    </source>
</reference>
<evidence type="ECO:0000313" key="9">
    <source>
        <dbReference type="Proteomes" id="UP000528918"/>
    </source>
</evidence>
<name>A0ABX2SQ63_VREZH</name>
<keyword evidence="9" id="KW-1185">Reference proteome</keyword>
<sequence>MQNNKTSTVEDITLVEFVVLLIKQWKVMLGCMLLMISIALLIAFLKPVKYDFTTMYSVASYETGEGVKRGLETPEEVIAKINNVFLERQRRSLLSDNVAELPFEVNVTNPRNTLLLRVTSTTEDKNLPLVERFHTGLVQAIEEDQSNVVEALKRSLESQYNAYSEALAAARSSNSERASELEAVYLEKVFLIERRISSINEGEASQLSVRSIEPVGLGKSFIIAVGLILAILFAPIAAILRIFMKKVTIAYRQKH</sequence>
<feature type="transmembrane region" description="Helical" evidence="6">
    <location>
        <begin position="27"/>
        <end position="45"/>
    </location>
</feature>